<accession>A0A1F6TCN4</accession>
<organism evidence="2 3">
    <name type="scientific">Candidatus Muproteobacteria bacterium RBG_16_65_31</name>
    <dbReference type="NCBI Taxonomy" id="1817759"/>
    <lineage>
        <taxon>Bacteria</taxon>
        <taxon>Pseudomonadati</taxon>
        <taxon>Pseudomonadota</taxon>
        <taxon>Candidatus Muproteobacteria</taxon>
    </lineage>
</organism>
<comment type="caution">
    <text evidence="2">The sequence shown here is derived from an EMBL/GenBank/DDBJ whole genome shotgun (WGS) entry which is preliminary data.</text>
</comment>
<feature type="domain" description="Polyphosphate kinase-2-related" evidence="1">
    <location>
        <begin position="2"/>
        <end position="35"/>
    </location>
</feature>
<proteinExistence type="predicted"/>
<dbReference type="Proteomes" id="UP000179344">
    <property type="component" value="Unassembled WGS sequence"/>
</dbReference>
<dbReference type="InterPro" id="IPR022488">
    <property type="entry name" value="PPK2-related"/>
</dbReference>
<dbReference type="Gene3D" id="3.40.50.300">
    <property type="entry name" value="P-loop containing nucleotide triphosphate hydrolases"/>
    <property type="match status" value="1"/>
</dbReference>
<dbReference type="Pfam" id="PF03976">
    <property type="entry name" value="PPK2"/>
    <property type="match status" value="1"/>
</dbReference>
<dbReference type="AlphaFoldDB" id="A0A1F6TCN4"/>
<dbReference type="InterPro" id="IPR027417">
    <property type="entry name" value="P-loop_NTPase"/>
</dbReference>
<gene>
    <name evidence="2" type="ORF">A2V92_00035</name>
</gene>
<name>A0A1F6TCN4_9PROT</name>
<evidence type="ECO:0000313" key="3">
    <source>
        <dbReference type="Proteomes" id="UP000179344"/>
    </source>
</evidence>
<evidence type="ECO:0000259" key="1">
    <source>
        <dbReference type="Pfam" id="PF03976"/>
    </source>
</evidence>
<sequence>MLFNRSWYNRAGAGRVMGFCTKAEFEEFMETVLGFSMRSVLRRGLSPRLMDGSVEDRASNRE</sequence>
<evidence type="ECO:0000313" key="2">
    <source>
        <dbReference type="EMBL" id="OGI42852.1"/>
    </source>
</evidence>
<dbReference type="EMBL" id="MFST01000138">
    <property type="protein sequence ID" value="OGI42852.1"/>
    <property type="molecule type" value="Genomic_DNA"/>
</dbReference>
<protein>
    <recommendedName>
        <fullName evidence="1">Polyphosphate kinase-2-related domain-containing protein</fullName>
    </recommendedName>
</protein>
<reference evidence="2 3" key="1">
    <citation type="journal article" date="2016" name="Nat. Commun.">
        <title>Thousands of microbial genomes shed light on interconnected biogeochemical processes in an aquifer system.</title>
        <authorList>
            <person name="Anantharaman K."/>
            <person name="Brown C.T."/>
            <person name="Hug L.A."/>
            <person name="Sharon I."/>
            <person name="Castelle C.J."/>
            <person name="Probst A.J."/>
            <person name="Thomas B.C."/>
            <person name="Singh A."/>
            <person name="Wilkins M.J."/>
            <person name="Karaoz U."/>
            <person name="Brodie E.L."/>
            <person name="Williams K.H."/>
            <person name="Hubbard S.S."/>
            <person name="Banfield J.F."/>
        </authorList>
    </citation>
    <scope>NUCLEOTIDE SEQUENCE [LARGE SCALE GENOMIC DNA]</scope>
</reference>